<evidence type="ECO:0000256" key="1">
    <source>
        <dbReference type="SAM" id="MobiDB-lite"/>
    </source>
</evidence>
<reference evidence="2" key="2">
    <citation type="submission" date="2012-05" db="EMBL/GenBank/DDBJ databases">
        <title>Annotation of the Genome Sequence of Fusarium oxysporum PHW815.</title>
        <authorList>
            <consortium name="The Broad Institute Genomics Platform"/>
            <person name="Ma L.-J."/>
            <person name="Corby-Kistler H."/>
            <person name="Broz K."/>
            <person name="Gale L.R."/>
            <person name="Jonkers W."/>
            <person name="O'Donnell K."/>
            <person name="Ploetz R."/>
            <person name="Steinberg C."/>
            <person name="Schwartz D.C."/>
            <person name="VanEtten H."/>
            <person name="Zhou S."/>
            <person name="Young S.K."/>
            <person name="Zeng Q."/>
            <person name="Gargeya S."/>
            <person name="Fitzgerald M."/>
            <person name="Abouelleil A."/>
            <person name="Alvarado L."/>
            <person name="Chapman S.B."/>
            <person name="Gainer-Dewar J."/>
            <person name="Goldberg J."/>
            <person name="Griggs A."/>
            <person name="Gujja S."/>
            <person name="Hansen M."/>
            <person name="Howarth C."/>
            <person name="Imamovic A."/>
            <person name="Ireland A."/>
            <person name="Larimer J."/>
            <person name="McCowan C."/>
            <person name="Murphy C."/>
            <person name="Pearson M."/>
            <person name="Poon T.W."/>
            <person name="Priest M."/>
            <person name="Roberts A."/>
            <person name="Saif S."/>
            <person name="Shea T."/>
            <person name="Sykes S."/>
            <person name="Wortman J."/>
            <person name="Nusbaum C."/>
            <person name="Birren B."/>
        </authorList>
    </citation>
    <scope>NUCLEOTIDE SEQUENCE</scope>
    <source>
        <strain evidence="2">54005</strain>
    </source>
</reference>
<sequence>MARHHHLHEHQHDADQPDMPTMRGRPRHSEDETPGGNDEQRTEETAVNIVDGLPRTGLVVFDDCLPRYFSLPTPRSSLFPLQSTLLLSSLEVHIPNHQHSRHRPRDYGRQPAECDQVWPPQRRAPRSKTSEQKIDAQNETHAPSKDEVYDINPEYDDPKRNTGQNDANEEDTPNFEGHRPPPATFNLLRILPKVEIYARSTLFIRNPQESGPQTDICARIPGNDNNWAARVSCYDSLFDLYDWVRGNSSEESPEVCQHQRHSHCVTE</sequence>
<dbReference type="Proteomes" id="UP000030663">
    <property type="component" value="Unassembled WGS sequence"/>
</dbReference>
<name>X0DQY3_FUSOX</name>
<reference evidence="2 3" key="1">
    <citation type="submission" date="2011-11" db="EMBL/GenBank/DDBJ databases">
        <title>The Genome Sequence of Fusarium oxysporum PHW815.</title>
        <authorList>
            <consortium name="The Broad Institute Genome Sequencing Platform"/>
            <person name="Ma L.-J."/>
            <person name="Gale L.R."/>
            <person name="Schwartz D.C."/>
            <person name="Zhou S."/>
            <person name="Corby-Kistler H."/>
            <person name="Young S.K."/>
            <person name="Zeng Q."/>
            <person name="Gargeya S."/>
            <person name="Fitzgerald M."/>
            <person name="Haas B."/>
            <person name="Abouelleil A."/>
            <person name="Alvarado L."/>
            <person name="Arachchi H.M."/>
            <person name="Berlin A."/>
            <person name="Brown A."/>
            <person name="Chapman S.B."/>
            <person name="Chen Z."/>
            <person name="Dunbar C."/>
            <person name="Freedman E."/>
            <person name="Gearin G."/>
            <person name="Goldberg J."/>
            <person name="Griggs A."/>
            <person name="Gujja S."/>
            <person name="Heiman D."/>
            <person name="Howarth C."/>
            <person name="Larson L."/>
            <person name="Lui A."/>
            <person name="MacDonald P.J.P."/>
            <person name="Montmayeur A."/>
            <person name="Murphy C."/>
            <person name="Neiman D."/>
            <person name="Pearson M."/>
            <person name="Priest M."/>
            <person name="Roberts A."/>
            <person name="Saif S."/>
            <person name="Shea T."/>
            <person name="Shenoy N."/>
            <person name="Sisk P."/>
            <person name="Stolte C."/>
            <person name="Sykes S."/>
            <person name="Wortman J."/>
            <person name="Nusbaum C."/>
            <person name="Birren B."/>
        </authorList>
    </citation>
    <scope>NUCLEOTIDE SEQUENCE [LARGE SCALE GENOMIC DNA]</scope>
    <source>
        <strain evidence="2 3">54005</strain>
    </source>
</reference>
<dbReference type="EMBL" id="JH658364">
    <property type="protein sequence ID" value="EXK96661.1"/>
    <property type="molecule type" value="Genomic_DNA"/>
</dbReference>
<evidence type="ECO:0000313" key="2">
    <source>
        <dbReference type="EMBL" id="EXK96662.1"/>
    </source>
</evidence>
<dbReference type="OrthoDB" id="5100704at2759"/>
<organism evidence="2 3">
    <name type="scientific">Fusarium oxysporum f. sp. raphani 54005</name>
    <dbReference type="NCBI Taxonomy" id="1089458"/>
    <lineage>
        <taxon>Eukaryota</taxon>
        <taxon>Fungi</taxon>
        <taxon>Dikarya</taxon>
        <taxon>Ascomycota</taxon>
        <taxon>Pezizomycotina</taxon>
        <taxon>Sordariomycetes</taxon>
        <taxon>Hypocreomycetidae</taxon>
        <taxon>Hypocreales</taxon>
        <taxon>Nectriaceae</taxon>
        <taxon>Fusarium</taxon>
        <taxon>Fusarium oxysporum species complex</taxon>
    </lineage>
</organism>
<dbReference type="AlphaFoldDB" id="X0DQY3"/>
<dbReference type="EMBL" id="JH658364">
    <property type="protein sequence ID" value="EXK96662.1"/>
    <property type="molecule type" value="Genomic_DNA"/>
</dbReference>
<accession>X0DQY3</accession>
<dbReference type="HOGENOM" id="CLU_1042222_0_0_1"/>
<feature type="compositionally biased region" description="Basic and acidic residues" evidence="1">
    <location>
        <begin position="128"/>
        <end position="148"/>
    </location>
</feature>
<proteinExistence type="predicted"/>
<protein>
    <submittedName>
        <fullName evidence="2">Uncharacterized protein</fullName>
    </submittedName>
</protein>
<gene>
    <name evidence="2" type="ORF">FOQG_02100</name>
</gene>
<feature type="region of interest" description="Disordered" evidence="1">
    <location>
        <begin position="97"/>
        <end position="181"/>
    </location>
</feature>
<keyword evidence="3" id="KW-1185">Reference proteome</keyword>
<feature type="region of interest" description="Disordered" evidence="1">
    <location>
        <begin position="1"/>
        <end position="49"/>
    </location>
</feature>
<dbReference type="EMBL" id="JH658364">
    <property type="protein sequence ID" value="EXK96663.1"/>
    <property type="molecule type" value="Genomic_DNA"/>
</dbReference>
<evidence type="ECO:0000313" key="3">
    <source>
        <dbReference type="Proteomes" id="UP000030663"/>
    </source>
</evidence>